<protein>
    <recommendedName>
        <fullName evidence="1">Knr4/Smi1-like domain-containing protein</fullName>
    </recommendedName>
</protein>
<reference evidence="2 3" key="1">
    <citation type="submission" date="2020-02" db="EMBL/GenBank/DDBJ databases">
        <authorList>
            <person name="Criscuolo A."/>
        </authorList>
    </citation>
    <scope>NUCLEOTIDE SEQUENCE [LARGE SCALE GENOMIC DNA]</scope>
    <source>
        <strain evidence="2">CECT7796</strain>
    </source>
</reference>
<dbReference type="InterPro" id="IPR037883">
    <property type="entry name" value="Knr4/Smi1-like_sf"/>
</dbReference>
<dbReference type="InterPro" id="IPR018958">
    <property type="entry name" value="Knr4/Smi1-like_dom"/>
</dbReference>
<evidence type="ECO:0000313" key="2">
    <source>
        <dbReference type="EMBL" id="CAA9199449.1"/>
    </source>
</evidence>
<dbReference type="Proteomes" id="UP000474567">
    <property type="component" value="Unassembled WGS sequence"/>
</dbReference>
<dbReference type="EMBL" id="CADCST010000088">
    <property type="protein sequence ID" value="CAA9199449.1"/>
    <property type="molecule type" value="Genomic_DNA"/>
</dbReference>
<sequence>MKTELLNQIERIKKKLIIAKNEDKALKVFGASSHKYEIGKTVSEDQIIRFETEYNLELPEGYKAFLLHIGNGGKSDQDAAAGPSYGIFPFGENLEEFIYSNAENCFKQDCRIYPKMSDEFWKELTKNIDENDDISHKDFDAELGKMFAGILPIASQGCSYYYGLVLNGEFKGRVVNIDIDRQKPFFTFESNFLDWYERWLDVIIPENIMVNDPDLFRYTLGGFSGYILEVYFSTEDDETKVECLNGILKKEALNAETLNVLEEQYKICSGEIQKTMLQVLTKFDYGRAKPYLVDFSKQSLLTVFQFVFWYAKGKSRDWLEVIKANADAIEDDETFRFCIYLLKETKLDYGGIIIPFTSNKSEEIRVSAYYGLGQMSDKKKYISVFIEGLHDNSNRVIHATLQALDGVEDRRLLKHYKMIAEKFPKEKDYILANLNHRLKAYGLTNKTIKSVTIDFETDNEGKEWYQFWK</sequence>
<dbReference type="SMART" id="SM00860">
    <property type="entry name" value="SMI1_KNR4"/>
    <property type="match status" value="1"/>
</dbReference>
<dbReference type="Gene3D" id="3.40.1580.10">
    <property type="entry name" value="SMI1/KNR4-like"/>
    <property type="match status" value="1"/>
</dbReference>
<dbReference type="SUPFAM" id="SSF160631">
    <property type="entry name" value="SMI1/KNR4-like"/>
    <property type="match status" value="1"/>
</dbReference>
<dbReference type="Pfam" id="PF09346">
    <property type="entry name" value="SMI1_KNR4"/>
    <property type="match status" value="1"/>
</dbReference>
<proteinExistence type="predicted"/>
<gene>
    <name evidence="2" type="ORF">FLACOL7796_02727</name>
</gene>
<feature type="domain" description="Knr4/Smi1-like" evidence="1">
    <location>
        <begin position="41"/>
        <end position="198"/>
    </location>
</feature>
<name>A0ABN7EKN6_9FLAO</name>
<keyword evidence="3" id="KW-1185">Reference proteome</keyword>
<comment type="caution">
    <text evidence="2">The sequence shown here is derived from an EMBL/GenBank/DDBJ whole genome shotgun (WGS) entry which is preliminary data.</text>
</comment>
<organism evidence="2 3">
    <name type="scientific">Flavobacterium collinsii</name>
    <dbReference type="NCBI Taxonomy" id="1114861"/>
    <lineage>
        <taxon>Bacteria</taxon>
        <taxon>Pseudomonadati</taxon>
        <taxon>Bacteroidota</taxon>
        <taxon>Flavobacteriia</taxon>
        <taxon>Flavobacteriales</taxon>
        <taxon>Flavobacteriaceae</taxon>
        <taxon>Flavobacterium</taxon>
    </lineage>
</organism>
<evidence type="ECO:0000313" key="3">
    <source>
        <dbReference type="Proteomes" id="UP000474567"/>
    </source>
</evidence>
<evidence type="ECO:0000259" key="1">
    <source>
        <dbReference type="SMART" id="SM00860"/>
    </source>
</evidence>
<accession>A0ABN7EKN6</accession>
<dbReference type="RefSeq" id="WP_173966666.1">
    <property type="nucleotide sequence ID" value="NZ_CADCST010000088.1"/>
</dbReference>